<dbReference type="EMBL" id="JAHIBW010000012">
    <property type="protein sequence ID" value="KAG7306100.1"/>
    <property type="molecule type" value="Genomic_DNA"/>
</dbReference>
<dbReference type="PANTHER" id="PTHR30037">
    <property type="entry name" value="DNA-3-METHYLADENINE GLYCOSYLASE 1"/>
    <property type="match status" value="1"/>
</dbReference>
<dbReference type="InterPro" id="IPR011257">
    <property type="entry name" value="DNA_glycosylase"/>
</dbReference>
<dbReference type="PANTHER" id="PTHR30037:SF4">
    <property type="entry name" value="DNA-3-METHYLADENINE GLYCOSYLASE I"/>
    <property type="match status" value="1"/>
</dbReference>
<dbReference type="InterPro" id="IPR005019">
    <property type="entry name" value="Adenine_glyco"/>
</dbReference>
<protein>
    <recommendedName>
        <fullName evidence="3">DNA-3-methyladenine glycosylase I</fullName>
    </recommendedName>
</protein>
<dbReference type="Gene3D" id="1.10.340.30">
    <property type="entry name" value="Hypothetical protein, domain 2"/>
    <property type="match status" value="1"/>
</dbReference>
<evidence type="ECO:0000313" key="1">
    <source>
        <dbReference type="EMBL" id="KAG7306100.1"/>
    </source>
</evidence>
<proteinExistence type="predicted"/>
<evidence type="ECO:0000313" key="2">
    <source>
        <dbReference type="Proteomes" id="UP000823941"/>
    </source>
</evidence>
<comment type="caution">
    <text evidence="1">The sequence shown here is derived from an EMBL/GenBank/DDBJ whole genome shotgun (WGS) entry which is preliminary data.</text>
</comment>
<organism evidence="1 2">
    <name type="scientific">Plutella xylostella</name>
    <name type="common">Diamondback moth</name>
    <name type="synonym">Plutella maculipennis</name>
    <dbReference type="NCBI Taxonomy" id="51655"/>
    <lineage>
        <taxon>Eukaryota</taxon>
        <taxon>Metazoa</taxon>
        <taxon>Ecdysozoa</taxon>
        <taxon>Arthropoda</taxon>
        <taxon>Hexapoda</taxon>
        <taxon>Insecta</taxon>
        <taxon>Pterygota</taxon>
        <taxon>Neoptera</taxon>
        <taxon>Endopterygota</taxon>
        <taxon>Lepidoptera</taxon>
        <taxon>Glossata</taxon>
        <taxon>Ditrysia</taxon>
        <taxon>Yponomeutoidea</taxon>
        <taxon>Plutellidae</taxon>
        <taxon>Plutella</taxon>
    </lineage>
</organism>
<dbReference type="SUPFAM" id="SSF48150">
    <property type="entry name" value="DNA-glycosylase"/>
    <property type="match status" value="1"/>
</dbReference>
<accession>A0ABQ7QLJ3</accession>
<reference evidence="1 2" key="1">
    <citation type="submission" date="2021-06" db="EMBL/GenBank/DDBJ databases">
        <title>A haploid diamondback moth (Plutella xylostella L.) genome assembly resolves 31 chromosomes and identifies a diamide resistance mutation.</title>
        <authorList>
            <person name="Ward C.M."/>
            <person name="Perry K.D."/>
            <person name="Baker G."/>
            <person name="Powis K."/>
            <person name="Heckel D.G."/>
            <person name="Baxter S.W."/>
        </authorList>
    </citation>
    <scope>NUCLEOTIDE SEQUENCE [LARGE SCALE GENOMIC DNA]</scope>
    <source>
        <strain evidence="1 2">LV</strain>
        <tissue evidence="1">Single pupa</tissue>
    </source>
</reference>
<name>A0ABQ7QLJ3_PLUXY</name>
<sequence length="193" mass="22592">MSKRKLDEEPIRCEWLTNDAFYVKYHDEEWGRPIRDSQKLFEMICLEGQQAGLSWKTILDKRENYRKAFHNFDPYRISQMADEQVEKLSQNNNIVRHKAKVNSIINNAKAYVALEKEGHDFSEFIWSFVEGESIVNNWKSNSDIPTETEISVDMAKSLKRKKFTFVGPKICYAFMQACGLVNDHLVNCIARNT</sequence>
<keyword evidence="2" id="KW-1185">Reference proteome</keyword>
<gene>
    <name evidence="1" type="ORF">JYU34_008684</name>
</gene>
<dbReference type="Proteomes" id="UP000823941">
    <property type="component" value="Chromosome 12"/>
</dbReference>
<dbReference type="Pfam" id="PF03352">
    <property type="entry name" value="Adenine_glyco"/>
    <property type="match status" value="1"/>
</dbReference>
<dbReference type="InterPro" id="IPR052891">
    <property type="entry name" value="DNA-3mA_glycosylase"/>
</dbReference>
<dbReference type="InterPro" id="IPR004597">
    <property type="entry name" value="Tag"/>
</dbReference>
<evidence type="ECO:0008006" key="3">
    <source>
        <dbReference type="Google" id="ProtNLM"/>
    </source>
</evidence>
<dbReference type="NCBIfam" id="TIGR00624">
    <property type="entry name" value="tag"/>
    <property type="match status" value="1"/>
</dbReference>